<accession>A0AAX2ZCK7</accession>
<evidence type="ECO:0008006" key="3">
    <source>
        <dbReference type="Google" id="ProtNLM"/>
    </source>
</evidence>
<dbReference type="AlphaFoldDB" id="A0AAX2ZCK7"/>
<dbReference type="Proteomes" id="UP001198983">
    <property type="component" value="Chromosome"/>
</dbReference>
<reference evidence="1 2" key="1">
    <citation type="journal article" date="2023" name="Int. J. Syst. Evol. Microbiol.">
        <title>Terrisporobacter hibernicus sp. nov., isolated from bovine faeces in Northern Ireland.</title>
        <authorList>
            <person name="Mitchell M."/>
            <person name="Nguyen S.V."/>
            <person name="Connor M."/>
            <person name="Fairley D.J."/>
            <person name="Donoghue O."/>
            <person name="Marshall H."/>
            <person name="Koolman L."/>
            <person name="McMullan G."/>
            <person name="Schaffer K.E."/>
            <person name="McGrath J.W."/>
            <person name="Fanning S."/>
        </authorList>
    </citation>
    <scope>NUCLEOTIDE SEQUENCE [LARGE SCALE GENOMIC DNA]</scope>
    <source>
        <strain evidence="1 2">MCA3</strain>
    </source>
</reference>
<proteinExistence type="predicted"/>
<gene>
    <name evidence="1" type="ORF">JW646_12355</name>
</gene>
<dbReference type="KEGG" id="tem:JW646_12355"/>
<keyword evidence="2" id="KW-1185">Reference proteome</keyword>
<evidence type="ECO:0000313" key="1">
    <source>
        <dbReference type="EMBL" id="UEL46435.1"/>
    </source>
</evidence>
<protein>
    <recommendedName>
        <fullName evidence="3">DUF4007 domain-containing protein</fullName>
    </recommendedName>
</protein>
<organism evidence="1 2">
    <name type="scientific">Terrisporobacter hibernicus</name>
    <dbReference type="NCBI Taxonomy" id="2813371"/>
    <lineage>
        <taxon>Bacteria</taxon>
        <taxon>Bacillati</taxon>
        <taxon>Bacillota</taxon>
        <taxon>Clostridia</taxon>
        <taxon>Peptostreptococcales</taxon>
        <taxon>Peptostreptococcaceae</taxon>
        <taxon>Terrisporobacter</taxon>
    </lineage>
</organism>
<dbReference type="RefSeq" id="WP_228415330.1">
    <property type="nucleotide sequence ID" value="NZ_CP081135.1"/>
</dbReference>
<sequence length="279" mass="32350">MDKKQSTNLNFHASFCPDFEYIAKIIQIADQYEGLTKEEISEITGIPTGTSSGKVEPHIHYAKFMNVIDVEKESARYKIKSTNLGRTILSEDPYFLEDISKLICNYFLTSKSCGAIMWNKIIREIPERYGNEIKESLITKDLYEEFGIQIKLTAFRSCYNSEKSMATLKFANIEEQQEDNIIKLNKNIYNDENIYVYAYTLISELEKLDNTRKEFTINEVLQDISWGKGFIWDEEVSILVLEKLNDLSIINLNRQLNPITIIINKNSEDIIDSIYSLLI</sequence>
<dbReference type="EMBL" id="CP081135">
    <property type="protein sequence ID" value="UEL46435.1"/>
    <property type="molecule type" value="Genomic_DNA"/>
</dbReference>
<name>A0AAX2ZCK7_9FIRM</name>
<evidence type="ECO:0000313" key="2">
    <source>
        <dbReference type="Proteomes" id="UP001198983"/>
    </source>
</evidence>